<dbReference type="Proteomes" id="UP001066276">
    <property type="component" value="Chromosome 4_1"/>
</dbReference>
<protein>
    <submittedName>
        <fullName evidence="2">Uncharacterized protein</fullName>
    </submittedName>
</protein>
<feature type="region of interest" description="Disordered" evidence="1">
    <location>
        <begin position="50"/>
        <end position="131"/>
    </location>
</feature>
<sequence>MRPFRFYGSLPLTVGVSDFYAFLRTSGTQGERRSLELGARLKRNLRLSPATARIQDGDRDCGTARPKNRRAENLTGVQRPTIQRPPPKQSRGTGGILTCPAGEEKIEGTKAQGWRTTSATRGRHRGAAALK</sequence>
<accession>A0AAV7TCH6</accession>
<evidence type="ECO:0000256" key="1">
    <source>
        <dbReference type="SAM" id="MobiDB-lite"/>
    </source>
</evidence>
<keyword evidence="3" id="KW-1185">Reference proteome</keyword>
<comment type="caution">
    <text evidence="2">The sequence shown here is derived from an EMBL/GenBank/DDBJ whole genome shotgun (WGS) entry which is preliminary data.</text>
</comment>
<evidence type="ECO:0000313" key="2">
    <source>
        <dbReference type="EMBL" id="KAJ1173991.1"/>
    </source>
</evidence>
<feature type="compositionally biased region" description="Basic residues" evidence="1">
    <location>
        <begin position="121"/>
        <end position="131"/>
    </location>
</feature>
<gene>
    <name evidence="2" type="ORF">NDU88_005815</name>
</gene>
<reference evidence="2" key="1">
    <citation type="journal article" date="2022" name="bioRxiv">
        <title>Sequencing and chromosome-scale assembly of the giantPleurodeles waltlgenome.</title>
        <authorList>
            <person name="Brown T."/>
            <person name="Elewa A."/>
            <person name="Iarovenko S."/>
            <person name="Subramanian E."/>
            <person name="Araus A.J."/>
            <person name="Petzold A."/>
            <person name="Susuki M."/>
            <person name="Suzuki K.-i.T."/>
            <person name="Hayashi T."/>
            <person name="Toyoda A."/>
            <person name="Oliveira C."/>
            <person name="Osipova E."/>
            <person name="Leigh N.D."/>
            <person name="Simon A."/>
            <person name="Yun M.H."/>
        </authorList>
    </citation>
    <scope>NUCLEOTIDE SEQUENCE</scope>
    <source>
        <strain evidence="2">20211129_DDA</strain>
        <tissue evidence="2">Liver</tissue>
    </source>
</reference>
<organism evidence="2 3">
    <name type="scientific">Pleurodeles waltl</name>
    <name type="common">Iberian ribbed newt</name>
    <dbReference type="NCBI Taxonomy" id="8319"/>
    <lineage>
        <taxon>Eukaryota</taxon>
        <taxon>Metazoa</taxon>
        <taxon>Chordata</taxon>
        <taxon>Craniata</taxon>
        <taxon>Vertebrata</taxon>
        <taxon>Euteleostomi</taxon>
        <taxon>Amphibia</taxon>
        <taxon>Batrachia</taxon>
        <taxon>Caudata</taxon>
        <taxon>Salamandroidea</taxon>
        <taxon>Salamandridae</taxon>
        <taxon>Pleurodelinae</taxon>
        <taxon>Pleurodeles</taxon>
    </lineage>
</organism>
<evidence type="ECO:0000313" key="3">
    <source>
        <dbReference type="Proteomes" id="UP001066276"/>
    </source>
</evidence>
<dbReference type="EMBL" id="JANPWB010000007">
    <property type="protein sequence ID" value="KAJ1173991.1"/>
    <property type="molecule type" value="Genomic_DNA"/>
</dbReference>
<name>A0AAV7TCH6_PLEWA</name>
<proteinExistence type="predicted"/>
<dbReference type="AlphaFoldDB" id="A0AAV7TCH6"/>